<dbReference type="RefSeq" id="WP_011628828.1">
    <property type="nucleotide sequence ID" value="NC_008340.1"/>
</dbReference>
<dbReference type="HOGENOM" id="CLU_096026_0_0_6"/>
<organism evidence="2 3">
    <name type="scientific">Alkalilimnicola ehrlichii (strain ATCC BAA-1101 / DSM 17681 / MLHE-1)</name>
    <dbReference type="NCBI Taxonomy" id="187272"/>
    <lineage>
        <taxon>Bacteria</taxon>
        <taxon>Pseudomonadati</taxon>
        <taxon>Pseudomonadota</taxon>
        <taxon>Gammaproteobacteria</taxon>
        <taxon>Chromatiales</taxon>
        <taxon>Ectothiorhodospiraceae</taxon>
        <taxon>Alkalilimnicola</taxon>
    </lineage>
</organism>
<dbReference type="Proteomes" id="UP000001962">
    <property type="component" value="Chromosome"/>
</dbReference>
<dbReference type="InterPro" id="IPR008719">
    <property type="entry name" value="N2O_reductase_NosL"/>
</dbReference>
<name>Q0A9Q4_ALKEH</name>
<dbReference type="Gene3D" id="3.30.70.2050">
    <property type="match status" value="1"/>
</dbReference>
<accession>Q0A9Q4</accession>
<evidence type="ECO:0000256" key="1">
    <source>
        <dbReference type="SAM" id="SignalP"/>
    </source>
</evidence>
<gene>
    <name evidence="2" type="ordered locus">Mlg_1081</name>
</gene>
<dbReference type="KEGG" id="aeh:Mlg_1081"/>
<protein>
    <submittedName>
        <fullName evidence="2">NosL family protein</fullName>
    </submittedName>
</protein>
<dbReference type="PANTHER" id="PTHR41247:SF1">
    <property type="entry name" value="HTH-TYPE TRANSCRIPTIONAL REPRESSOR YCNK"/>
    <property type="match status" value="1"/>
</dbReference>
<dbReference type="eggNOG" id="COG4314">
    <property type="taxonomic scope" value="Bacteria"/>
</dbReference>
<feature type="chain" id="PRO_5004167955" evidence="1">
    <location>
        <begin position="21"/>
        <end position="181"/>
    </location>
</feature>
<sequence length="181" mass="19959">MLTRRSAIILLGLSPLIALKGCGDGLRAQCDAATTASDERCAQCGMVVVDYPGPKGQVCVDDGRKNLSFCSTTDLFAWVMQAENAGRVRQAYVHDLGETDWEQPDDTALIVADKALYVMGDRRMGAMGPTLIPYASEQKAERHAQSLEKGQVLTYEEIDWDVLNAVTQSMLDSPERPEYRR</sequence>
<evidence type="ECO:0000313" key="2">
    <source>
        <dbReference type="EMBL" id="ABI56433.1"/>
    </source>
</evidence>
<dbReference type="OrthoDB" id="982633at2"/>
<keyword evidence="1" id="KW-0732">Signal</keyword>
<dbReference type="Pfam" id="PF05573">
    <property type="entry name" value="NosL"/>
    <property type="match status" value="1"/>
</dbReference>
<feature type="signal peptide" evidence="1">
    <location>
        <begin position="1"/>
        <end position="20"/>
    </location>
</feature>
<dbReference type="AlphaFoldDB" id="Q0A9Q4"/>
<reference evidence="3" key="1">
    <citation type="submission" date="2006-08" db="EMBL/GenBank/DDBJ databases">
        <title>Complete sequence of Alkalilimnicola ehrilichei MLHE-1.</title>
        <authorList>
            <person name="Copeland A."/>
            <person name="Lucas S."/>
            <person name="Lapidus A."/>
            <person name="Barry K."/>
            <person name="Detter J.C."/>
            <person name="Glavina del Rio T."/>
            <person name="Hammon N."/>
            <person name="Israni S."/>
            <person name="Dalin E."/>
            <person name="Tice H."/>
            <person name="Pitluck S."/>
            <person name="Sims D."/>
            <person name="Brettin T."/>
            <person name="Bruce D."/>
            <person name="Han C."/>
            <person name="Tapia R."/>
            <person name="Gilna P."/>
            <person name="Schmutz J."/>
            <person name="Larimer F."/>
            <person name="Land M."/>
            <person name="Hauser L."/>
            <person name="Kyrpides N."/>
            <person name="Mikhailova N."/>
            <person name="Oremland R.S."/>
            <person name="Hoeft S.E."/>
            <person name="Switzer-Blum J."/>
            <person name="Kulp T."/>
            <person name="King G."/>
            <person name="Tabita R."/>
            <person name="Witte B."/>
            <person name="Santini J.M."/>
            <person name="Basu P."/>
            <person name="Hollibaugh J.T."/>
            <person name="Xie G."/>
            <person name="Stolz J.F."/>
            <person name="Richardson P."/>
        </authorList>
    </citation>
    <scope>NUCLEOTIDE SEQUENCE [LARGE SCALE GENOMIC DNA]</scope>
    <source>
        <strain evidence="3">ATCC BAA-1101 / DSM 17681 / MLHE-1</strain>
    </source>
</reference>
<dbReference type="SUPFAM" id="SSF160387">
    <property type="entry name" value="NosL/MerB-like"/>
    <property type="match status" value="1"/>
</dbReference>
<keyword evidence="3" id="KW-1185">Reference proteome</keyword>
<dbReference type="Gene3D" id="3.30.70.2060">
    <property type="match status" value="1"/>
</dbReference>
<dbReference type="PANTHER" id="PTHR41247">
    <property type="entry name" value="HTH-TYPE TRANSCRIPTIONAL REPRESSOR YCNK"/>
    <property type="match status" value="1"/>
</dbReference>
<dbReference type="EMBL" id="CP000453">
    <property type="protein sequence ID" value="ABI56433.1"/>
    <property type="molecule type" value="Genomic_DNA"/>
</dbReference>
<evidence type="ECO:0000313" key="3">
    <source>
        <dbReference type="Proteomes" id="UP000001962"/>
    </source>
</evidence>
<proteinExistence type="predicted"/>